<keyword evidence="2" id="KW-0614">Plasmid</keyword>
<keyword evidence="1" id="KW-0732">Signal</keyword>
<dbReference type="EMBL" id="CP074127">
    <property type="protein sequence ID" value="QUS58494.1"/>
    <property type="molecule type" value="Genomic_DNA"/>
</dbReference>
<name>A0ABX8AY00_9HYPH</name>
<sequence length="202" mass="22132">MLVGMLKKQSILGLLLLGACTTTSGGPNEVTENTKATTEIRKELKAGKGIVFTDLHYGTRRCRVPSLFFQSKSKNTVYKFRDGEAVVFKSLLSGAGYKALPPGEYWISNVICEGQYSVNFGGFLSGGYIPGSSKQLSQRAPSFTVRANEISHIGTIQIVTREKGGYFSDEKVTVELVPTKKYAIKQMKTKLPSLVANMTFNQ</sequence>
<evidence type="ECO:0000313" key="3">
    <source>
        <dbReference type="Proteomes" id="UP000680706"/>
    </source>
</evidence>
<proteinExistence type="predicted"/>
<dbReference type="Proteomes" id="UP000680706">
    <property type="component" value="Plasmid pAb134-01"/>
</dbReference>
<feature type="chain" id="PRO_5045776991" description="Lipoprotein" evidence="1">
    <location>
        <begin position="26"/>
        <end position="202"/>
    </location>
</feature>
<dbReference type="RefSeq" id="WP_075701346.1">
    <property type="nucleotide sequence ID" value="NZ_CP074127.1"/>
</dbReference>
<evidence type="ECO:0000313" key="2">
    <source>
        <dbReference type="EMBL" id="QUS58494.1"/>
    </source>
</evidence>
<protein>
    <recommendedName>
        <fullName evidence="4">Lipoprotein</fullName>
    </recommendedName>
</protein>
<geneLocation type="plasmid" evidence="2 3">
    <name>pAb134-01</name>
</geneLocation>
<feature type="signal peptide" evidence="1">
    <location>
        <begin position="1"/>
        <end position="25"/>
    </location>
</feature>
<evidence type="ECO:0000256" key="1">
    <source>
        <dbReference type="SAM" id="SignalP"/>
    </source>
</evidence>
<reference evidence="2 3" key="1">
    <citation type="journal article" date="2021" name="Angew. Chem. Int. Ed. Engl.">
        <title>A novel family of nonribosomal peptides modulate collective behavior in Pseudovibrio bacteria isolated from marine sponges.</title>
        <authorList>
            <person name="Ioca L.P."/>
            <person name="Dai Y."/>
            <person name="Kunakom S."/>
            <person name="Diaz-Espinosa J."/>
            <person name="Krunic A."/>
            <person name="Crnkovic C.M."/>
            <person name="Orjala J."/>
            <person name="Sanchez L.M."/>
            <person name="Ferreira A.G."/>
            <person name="Berlinck R.G.S."/>
            <person name="Eustaquio A.S."/>
        </authorList>
    </citation>
    <scope>NUCLEOTIDE SEQUENCE [LARGE SCALE GENOMIC DNA]</scope>
    <source>
        <strain evidence="2 3">Ab134</strain>
        <plasmid evidence="2 3">pAb134-01</plasmid>
    </source>
</reference>
<dbReference type="PROSITE" id="PS51257">
    <property type="entry name" value="PROKAR_LIPOPROTEIN"/>
    <property type="match status" value="1"/>
</dbReference>
<keyword evidence="3" id="KW-1185">Reference proteome</keyword>
<accession>A0ABX8AY00</accession>
<gene>
    <name evidence="2" type="ORF">KGB56_22480</name>
</gene>
<organism evidence="2 3">
    <name type="scientific">Pseudovibrio brasiliensis</name>
    <dbReference type="NCBI Taxonomy" id="1898042"/>
    <lineage>
        <taxon>Bacteria</taxon>
        <taxon>Pseudomonadati</taxon>
        <taxon>Pseudomonadota</taxon>
        <taxon>Alphaproteobacteria</taxon>
        <taxon>Hyphomicrobiales</taxon>
        <taxon>Stappiaceae</taxon>
        <taxon>Pseudovibrio</taxon>
    </lineage>
</organism>
<evidence type="ECO:0008006" key="4">
    <source>
        <dbReference type="Google" id="ProtNLM"/>
    </source>
</evidence>